<sequence>MKVFSTLAKLSVLLGAVVAYHWQIDWKNQAIATAGIIASCGGHTGGDSLTNCLIGALASVFMAIAAGWRNGQDHGTAGSNAKRDLALYDAIPDNVFDTLSIANDAVYTLFPDNHWRLNVDASLFNETVLEQVTPLGKTFVTRKDDIVQVSLVHPDEKAQKYDIDPKTGLKKRKDGHKFGDFVAHYKDVGKRRATGDSLKEDEARHLADTFIKTITDKGATPLNIAQYCTTISDDRMHKADVSLAIEADDYHFIKYQPSCGV</sequence>
<feature type="chain" id="PRO_5024857194" evidence="1">
    <location>
        <begin position="20"/>
        <end position="261"/>
    </location>
</feature>
<reference evidence="2" key="1">
    <citation type="journal article" date="2019" name="G3 (Bethesda)">
        <title>Genome Assemblies of Two Rare Opportunistic Yeast Pathogens: Diutina rugosa (syn. Candida rugosa) and Trichomonascus ciferrii (syn. Candida ciferrii).</title>
        <authorList>
            <person name="Mixao V."/>
            <person name="Saus E."/>
            <person name="Hansen A.P."/>
            <person name="Lass-Florl C."/>
            <person name="Gabaldon T."/>
        </authorList>
    </citation>
    <scope>NUCLEOTIDE SEQUENCE</scope>
    <source>
        <strain evidence="2">CBS 4856</strain>
    </source>
</reference>
<accession>A0A642V7L8</accession>
<feature type="signal peptide" evidence="1">
    <location>
        <begin position="1"/>
        <end position="19"/>
    </location>
</feature>
<evidence type="ECO:0000256" key="1">
    <source>
        <dbReference type="SAM" id="SignalP"/>
    </source>
</evidence>
<dbReference type="VEuPathDB" id="FungiDB:TRICI_002067"/>
<keyword evidence="3" id="KW-1185">Reference proteome</keyword>
<proteinExistence type="predicted"/>
<name>A0A642V7L8_9ASCO</name>
<keyword evidence="1" id="KW-0732">Signal</keyword>
<gene>
    <name evidence="2" type="ORF">TRICI_002067</name>
</gene>
<organism evidence="2 3">
    <name type="scientific">Trichomonascus ciferrii</name>
    <dbReference type="NCBI Taxonomy" id="44093"/>
    <lineage>
        <taxon>Eukaryota</taxon>
        <taxon>Fungi</taxon>
        <taxon>Dikarya</taxon>
        <taxon>Ascomycota</taxon>
        <taxon>Saccharomycotina</taxon>
        <taxon>Dipodascomycetes</taxon>
        <taxon>Dipodascales</taxon>
        <taxon>Trichomonascaceae</taxon>
        <taxon>Trichomonascus</taxon>
        <taxon>Trichomonascus ciferrii complex</taxon>
    </lineage>
</organism>
<dbReference type="Proteomes" id="UP000761534">
    <property type="component" value="Unassembled WGS sequence"/>
</dbReference>
<dbReference type="EMBL" id="SWFS01000141">
    <property type="protein sequence ID" value="KAA8915781.1"/>
    <property type="molecule type" value="Genomic_DNA"/>
</dbReference>
<evidence type="ECO:0000313" key="3">
    <source>
        <dbReference type="Proteomes" id="UP000761534"/>
    </source>
</evidence>
<comment type="caution">
    <text evidence="2">The sequence shown here is derived from an EMBL/GenBank/DDBJ whole genome shotgun (WGS) entry which is preliminary data.</text>
</comment>
<protein>
    <submittedName>
        <fullName evidence="2">Uncharacterized protein</fullName>
    </submittedName>
</protein>
<dbReference type="AlphaFoldDB" id="A0A642V7L8"/>
<evidence type="ECO:0000313" key="2">
    <source>
        <dbReference type="EMBL" id="KAA8915781.1"/>
    </source>
</evidence>